<dbReference type="PROSITE" id="PS50209">
    <property type="entry name" value="CARD"/>
    <property type="match status" value="1"/>
</dbReference>
<accession>A0A1I8ENV3</accession>
<dbReference type="CDD" id="cd01671">
    <property type="entry name" value="CARD"/>
    <property type="match status" value="1"/>
</dbReference>
<dbReference type="SUPFAM" id="SSF47986">
    <property type="entry name" value="DEATH domain"/>
    <property type="match status" value="1"/>
</dbReference>
<evidence type="ECO:0000259" key="1">
    <source>
        <dbReference type="PROSITE" id="PS50209"/>
    </source>
</evidence>
<dbReference type="GO" id="GO:0042981">
    <property type="term" value="P:regulation of apoptotic process"/>
    <property type="evidence" value="ECO:0007669"/>
    <property type="project" value="InterPro"/>
</dbReference>
<organism evidence="2">
    <name type="scientific">Wuchereria bancrofti</name>
    <dbReference type="NCBI Taxonomy" id="6293"/>
    <lineage>
        <taxon>Eukaryota</taxon>
        <taxon>Metazoa</taxon>
        <taxon>Ecdysozoa</taxon>
        <taxon>Nematoda</taxon>
        <taxon>Chromadorea</taxon>
        <taxon>Rhabditida</taxon>
        <taxon>Spirurina</taxon>
        <taxon>Spiruromorpha</taxon>
        <taxon>Filarioidea</taxon>
        <taxon>Onchocercidae</taxon>
        <taxon>Wuchereria</taxon>
    </lineage>
</organism>
<dbReference type="Gene3D" id="1.10.533.10">
    <property type="entry name" value="Death Domain, Fas"/>
    <property type="match status" value="1"/>
</dbReference>
<dbReference type="InterPro" id="IPR001315">
    <property type="entry name" value="CARD"/>
</dbReference>
<evidence type="ECO:0000313" key="2">
    <source>
        <dbReference type="WBParaSite" id="maker-PairedContig_3666-snap-gene-0.3-mRNA-1"/>
    </source>
</evidence>
<proteinExistence type="predicted"/>
<dbReference type="InterPro" id="IPR011029">
    <property type="entry name" value="DEATH-like_dom_sf"/>
</dbReference>
<reference evidence="2" key="1">
    <citation type="submission" date="2016-11" db="UniProtKB">
        <authorList>
            <consortium name="WormBaseParasite"/>
        </authorList>
    </citation>
    <scope>IDENTIFICATION</scope>
    <source>
        <strain evidence="2">pt0022</strain>
    </source>
</reference>
<dbReference type="Pfam" id="PF00619">
    <property type="entry name" value="CARD"/>
    <property type="match status" value="1"/>
</dbReference>
<feature type="domain" description="CARD" evidence="1">
    <location>
        <begin position="61"/>
        <end position="113"/>
    </location>
</feature>
<name>A0A1I8ENV3_WUCBA</name>
<dbReference type="WBParaSite" id="maker-PairedContig_3666-snap-gene-0.3-mRNA-1">
    <property type="protein sequence ID" value="maker-PairedContig_3666-snap-gene-0.3-mRNA-1"/>
    <property type="gene ID" value="maker-PairedContig_3666-snap-gene-0.3"/>
</dbReference>
<dbReference type="AlphaFoldDB" id="A0A1I8ENV3"/>
<protein>
    <submittedName>
        <fullName evidence="2">CARD domain-containing protein</fullName>
    </submittedName>
</protein>
<sequence length="147" mass="16701">MKQKKKSKKRANLTKKAEKKATSYPFCHLTIIHVMSADSQTLPCSRPLADSRIEQSYHLDQLRSKLSGLDMRDLVPQLVARQVLRSQEMSAVYSEEKREDQVDKLIEILKTKNHWLGPLIDALIRSGQATLAKELLAISNTKTNKST</sequence>